<proteinExistence type="predicted"/>
<reference evidence="1 2" key="1">
    <citation type="submission" date="2017-02" db="EMBL/GenBank/DDBJ databases">
        <title>Complete genome sequences of Mycobacterium kansasii strains isolated from rhesus macaques.</title>
        <authorList>
            <person name="Panda A."/>
            <person name="Nagaraj S."/>
            <person name="Zhao X."/>
            <person name="Tettelin H."/>
            <person name="Detolla L.J."/>
        </authorList>
    </citation>
    <scope>NUCLEOTIDE SEQUENCE [LARGE SCALE GENOMIC DNA]</scope>
    <source>
        <strain evidence="1 2">11-3469</strain>
    </source>
</reference>
<comment type="caution">
    <text evidence="1">The sequence shown here is derived from an EMBL/GenBank/DDBJ whole genome shotgun (WGS) entry which is preliminary data.</text>
</comment>
<name>A0A1V3X5Y7_MYCKA</name>
<sequence>MAAQGAALVLVARAAAKVPLPQRRLDRGVRRPVLRQAWPAASAA</sequence>
<accession>A0A1V3X5Y7</accession>
<dbReference type="AlphaFoldDB" id="A0A1V3X5Y7"/>
<evidence type="ECO:0000313" key="2">
    <source>
        <dbReference type="Proteomes" id="UP000188532"/>
    </source>
</evidence>
<dbReference type="Proteomes" id="UP000188532">
    <property type="component" value="Unassembled WGS sequence"/>
</dbReference>
<evidence type="ECO:0000313" key="1">
    <source>
        <dbReference type="EMBL" id="OOK74580.1"/>
    </source>
</evidence>
<gene>
    <name evidence="1" type="ORF">BZL29_4388</name>
</gene>
<protein>
    <submittedName>
        <fullName evidence="1">Uncharacterized protein</fullName>
    </submittedName>
</protein>
<dbReference type="EMBL" id="MVBN01000004">
    <property type="protein sequence ID" value="OOK74580.1"/>
    <property type="molecule type" value="Genomic_DNA"/>
</dbReference>
<organism evidence="1 2">
    <name type="scientific">Mycobacterium kansasii</name>
    <dbReference type="NCBI Taxonomy" id="1768"/>
    <lineage>
        <taxon>Bacteria</taxon>
        <taxon>Bacillati</taxon>
        <taxon>Actinomycetota</taxon>
        <taxon>Actinomycetes</taxon>
        <taxon>Mycobacteriales</taxon>
        <taxon>Mycobacteriaceae</taxon>
        <taxon>Mycobacterium</taxon>
    </lineage>
</organism>